<dbReference type="PANTHER" id="PTHR15032:SF36">
    <property type="entry name" value="METALLO-BETA-LACTAMASE DOMAIN-CONTAINING PROTEIN"/>
    <property type="match status" value="1"/>
</dbReference>
<dbReference type="InterPro" id="IPR036866">
    <property type="entry name" value="RibonucZ/Hydroxyglut_hydro"/>
</dbReference>
<evidence type="ECO:0000313" key="3">
    <source>
        <dbReference type="EMBL" id="MDC8832306.1"/>
    </source>
</evidence>
<reference evidence="3 4" key="1">
    <citation type="submission" date="2022-10" db="EMBL/GenBank/DDBJ databases">
        <title>Alteromonas sp. chi3 Genome sequencing.</title>
        <authorList>
            <person name="Park S."/>
        </authorList>
    </citation>
    <scope>NUCLEOTIDE SEQUENCE [LARGE SCALE GENOMIC DNA]</scope>
    <source>
        <strain evidence="4">chi3</strain>
    </source>
</reference>
<protein>
    <submittedName>
        <fullName evidence="3">MBL fold metallo-hydrolase</fullName>
    </submittedName>
</protein>
<sequence length="360" mass="41167">MKRVMLLLALCLNACSVNNTVQQITPDANVLRYSKVQGYEDRFVNLFARNTDYPVTCNEDCYQPQKNIACHAHMQDCTYTGDNPELSINAGFTVKWIGHASFQINTESGQQFLFDPVFGQFDWPVNWAFRLAAGFNRREPAQPADDLFWQTDAVMYSHIHYDHFNKSDIDAFARNTRFLTPLGFAAHFPKGGFKIAEMAWYASKTIGDVTAHFVPAHHFSNRIVVPYLYEDENTTLWGGWLLEKDGNTLYFAGDTGYSPHFKQIADRFGSIDVCLIPIASYFSEESPDWYRQVHTTPEDALTAATELRCKVMVPWGYGNYSWQMGDKTSHSALFRLLTMKERLASDTPLYILNEGEQVKF</sequence>
<gene>
    <name evidence="3" type="ORF">OIK42_16235</name>
</gene>
<proteinExistence type="predicted"/>
<accession>A0ABT5L5J2</accession>
<organism evidence="3 4">
    <name type="scientific">Alteromonas gilva</name>
    <dbReference type="NCBI Taxonomy" id="2987522"/>
    <lineage>
        <taxon>Bacteria</taxon>
        <taxon>Pseudomonadati</taxon>
        <taxon>Pseudomonadota</taxon>
        <taxon>Gammaproteobacteria</taxon>
        <taxon>Alteromonadales</taxon>
        <taxon>Alteromonadaceae</taxon>
        <taxon>Alteromonas/Salinimonas group</taxon>
        <taxon>Alteromonas</taxon>
    </lineage>
</organism>
<keyword evidence="1" id="KW-0732">Signal</keyword>
<comment type="caution">
    <text evidence="3">The sequence shown here is derived from an EMBL/GenBank/DDBJ whole genome shotgun (WGS) entry which is preliminary data.</text>
</comment>
<name>A0ABT5L5J2_9ALTE</name>
<dbReference type="EMBL" id="JAQQXP010000002">
    <property type="protein sequence ID" value="MDC8832306.1"/>
    <property type="molecule type" value="Genomic_DNA"/>
</dbReference>
<dbReference type="InterPro" id="IPR001279">
    <property type="entry name" value="Metallo-B-lactamas"/>
</dbReference>
<feature type="chain" id="PRO_5045564470" evidence="1">
    <location>
        <begin position="20"/>
        <end position="360"/>
    </location>
</feature>
<dbReference type="Pfam" id="PF12706">
    <property type="entry name" value="Lactamase_B_2"/>
    <property type="match status" value="1"/>
</dbReference>
<dbReference type="InterPro" id="IPR024884">
    <property type="entry name" value="NAPE-PLD"/>
</dbReference>
<dbReference type="SUPFAM" id="SSF56281">
    <property type="entry name" value="Metallo-hydrolase/oxidoreductase"/>
    <property type="match status" value="1"/>
</dbReference>
<feature type="domain" description="Metallo-beta-lactamase" evidence="2">
    <location>
        <begin position="112"/>
        <end position="314"/>
    </location>
</feature>
<keyword evidence="4" id="KW-1185">Reference proteome</keyword>
<dbReference type="Gene3D" id="3.60.15.10">
    <property type="entry name" value="Ribonuclease Z/Hydroxyacylglutathione hydrolase-like"/>
    <property type="match status" value="1"/>
</dbReference>
<feature type="signal peptide" evidence="1">
    <location>
        <begin position="1"/>
        <end position="19"/>
    </location>
</feature>
<evidence type="ECO:0000256" key="1">
    <source>
        <dbReference type="SAM" id="SignalP"/>
    </source>
</evidence>
<evidence type="ECO:0000313" key="4">
    <source>
        <dbReference type="Proteomes" id="UP001218788"/>
    </source>
</evidence>
<dbReference type="PIRSF" id="PIRSF038896">
    <property type="entry name" value="NAPE-PLD"/>
    <property type="match status" value="1"/>
</dbReference>
<dbReference type="Proteomes" id="UP001218788">
    <property type="component" value="Unassembled WGS sequence"/>
</dbReference>
<dbReference type="PANTHER" id="PTHR15032">
    <property type="entry name" value="N-ACYL-PHOSPHATIDYLETHANOLAMINE-HYDROLYZING PHOSPHOLIPASE D"/>
    <property type="match status" value="1"/>
</dbReference>
<evidence type="ECO:0000259" key="2">
    <source>
        <dbReference type="Pfam" id="PF12706"/>
    </source>
</evidence>